<comment type="caution">
    <text evidence="1">The sequence shown here is derived from an EMBL/GenBank/DDBJ whole genome shotgun (WGS) entry which is preliminary data.</text>
</comment>
<accession>A0ABR2KML5</accession>
<dbReference type="Proteomes" id="UP001470230">
    <property type="component" value="Unassembled WGS sequence"/>
</dbReference>
<reference evidence="1 2" key="1">
    <citation type="submission" date="2024-04" db="EMBL/GenBank/DDBJ databases">
        <title>Tritrichomonas musculus Genome.</title>
        <authorList>
            <person name="Alves-Ferreira E."/>
            <person name="Grigg M."/>
            <person name="Lorenzi H."/>
            <person name="Galac M."/>
        </authorList>
    </citation>
    <scope>NUCLEOTIDE SEQUENCE [LARGE SCALE GENOMIC DNA]</scope>
    <source>
        <strain evidence="1 2">EAF2021</strain>
    </source>
</reference>
<name>A0ABR2KML5_9EUKA</name>
<sequence>MDDKITSVRKELHEAVELGYLSVEQLNLIEARLISHLTYSQLIDEFRICSRTPLSHAFQRTAALEYWFSGMGATGST</sequence>
<evidence type="ECO:0000313" key="2">
    <source>
        <dbReference type="Proteomes" id="UP001470230"/>
    </source>
</evidence>
<gene>
    <name evidence="1" type="ORF">M9Y10_029451</name>
</gene>
<dbReference type="EMBL" id="JAPFFF010000004">
    <property type="protein sequence ID" value="KAK8892228.1"/>
    <property type="molecule type" value="Genomic_DNA"/>
</dbReference>
<keyword evidence="2" id="KW-1185">Reference proteome</keyword>
<evidence type="ECO:0000313" key="1">
    <source>
        <dbReference type="EMBL" id="KAK8892228.1"/>
    </source>
</evidence>
<protein>
    <submittedName>
        <fullName evidence="1">Uncharacterized protein</fullName>
    </submittedName>
</protein>
<proteinExistence type="predicted"/>
<organism evidence="1 2">
    <name type="scientific">Tritrichomonas musculus</name>
    <dbReference type="NCBI Taxonomy" id="1915356"/>
    <lineage>
        <taxon>Eukaryota</taxon>
        <taxon>Metamonada</taxon>
        <taxon>Parabasalia</taxon>
        <taxon>Tritrichomonadida</taxon>
        <taxon>Tritrichomonadidae</taxon>
        <taxon>Tritrichomonas</taxon>
    </lineage>
</organism>